<dbReference type="Gene3D" id="3.30.870.10">
    <property type="entry name" value="Endonuclease Chain A"/>
    <property type="match status" value="2"/>
</dbReference>
<accession>A0A0G0P6D0</accession>
<evidence type="ECO:0000313" key="2">
    <source>
        <dbReference type="EMBL" id="KKQ84881.1"/>
    </source>
</evidence>
<name>A0A0G0P6D0_9BACT</name>
<dbReference type="AlphaFoldDB" id="A0A0G0P6D0"/>
<reference evidence="2 3" key="1">
    <citation type="journal article" date="2015" name="Nature">
        <title>rRNA introns, odd ribosomes, and small enigmatic genomes across a large radiation of phyla.</title>
        <authorList>
            <person name="Brown C.T."/>
            <person name="Hug L.A."/>
            <person name="Thomas B.C."/>
            <person name="Sharon I."/>
            <person name="Castelle C.J."/>
            <person name="Singh A."/>
            <person name="Wilkins M.J."/>
            <person name="Williams K.H."/>
            <person name="Banfield J.F."/>
        </authorList>
    </citation>
    <scope>NUCLEOTIDE SEQUENCE [LARGE SCALE GENOMIC DNA]</scope>
</reference>
<dbReference type="STRING" id="1618570.UT08_C0013G0018"/>
<feature type="domain" description="PLD phosphodiesterase" evidence="1">
    <location>
        <begin position="264"/>
        <end position="294"/>
    </location>
</feature>
<dbReference type="InterPro" id="IPR001736">
    <property type="entry name" value="PLipase_D/transphosphatidylase"/>
</dbReference>
<dbReference type="GO" id="GO:0003824">
    <property type="term" value="F:catalytic activity"/>
    <property type="evidence" value="ECO:0007669"/>
    <property type="project" value="InterPro"/>
</dbReference>
<evidence type="ECO:0000259" key="1">
    <source>
        <dbReference type="PROSITE" id="PS50035"/>
    </source>
</evidence>
<comment type="caution">
    <text evidence="2">The sequence shown here is derived from an EMBL/GenBank/DDBJ whole genome shotgun (WGS) entry which is preliminary data.</text>
</comment>
<dbReference type="Proteomes" id="UP000034081">
    <property type="component" value="Unassembled WGS sequence"/>
</dbReference>
<evidence type="ECO:0000313" key="3">
    <source>
        <dbReference type="Proteomes" id="UP000034081"/>
    </source>
</evidence>
<dbReference type="GO" id="GO:0006793">
    <property type="term" value="P:phosphorus metabolic process"/>
    <property type="evidence" value="ECO:0007669"/>
    <property type="project" value="UniProtKB-ARBA"/>
</dbReference>
<sequence>MNKINLIQLSKNKEGRLFDREINGSLILTYNLDLVFYENWILRKFRELGSVNNLVLSDLTQLCLTHNLQHEYLRYDSSVYVAEGISLGNLFHPKIIYLSGDNEDKLFIGSGNLTIGGLSDNAELYAQFSSGNPDEKSVFVGFYKYINSLFEKSNVSQFFKSRTDGVLSKKGNMLNVTENVNGNYKFIHNIETPIITQVKELTKDIKHVYAISPFFDSNFEAAKYIKENICQNVAIYFQEEYTNINVENITDEFSFYKFPSGFISEGNLHTKLLIFEEENCINVLMGSPNLTKAALLTNADKGNVETAVYFKTLDKELLNYYLPKEKERINKEAIVPINFSSQISKEDLLIKSATLNNQGVLEIHLWKELSSEQKVEVFLDDKNVDKGSLRVDETLTRIDLLGIYEAENVLKVHLRIDGIKSNVTIVVNQQKSVTSLLRGETKVLNELKNILKVDSFERLLFARSFDPLVDIQKQESVEYLSLNKNYVKDEKEEVESDVEKSVSDFYISVKEISEDDTFLIKDSSSYLLDLLKIFKQQRKINGSDIGKGKTAKEKTEHFPEENRGSELSRFRKSLIHNFENNISFLSSFYQQSKKDGLSDKEAFTYIRNTSNTLPLFNLLLSGVEMEIPLQEPVAVSLTKAEIREYLYPLLKIIYTFWSSLLLHNDNLKKLLSRKYILNFYLLSVMNLLLIEDCINKDKSHEDIQINKQAYSYIFSSILILFIKVNDKFEFLDNELYKTWQEISDNFTQPISEKLLLTEKFESQSKLLINSIKETNVNDNEPVLFQKFNKALNNSGEFSLPEALNSVVNN</sequence>
<organism evidence="2 3">
    <name type="scientific">Candidatus Woesebacteria bacterium GW2011_GWB1_38_8</name>
    <dbReference type="NCBI Taxonomy" id="1618570"/>
    <lineage>
        <taxon>Bacteria</taxon>
        <taxon>Candidatus Woeseibacteriota</taxon>
    </lineage>
</organism>
<proteinExistence type="predicted"/>
<gene>
    <name evidence="2" type="ORF">UT08_C0013G0018</name>
</gene>
<protein>
    <recommendedName>
        <fullName evidence="1">PLD phosphodiesterase domain-containing protein</fullName>
    </recommendedName>
</protein>
<dbReference type="EMBL" id="LBVL01000013">
    <property type="protein sequence ID" value="KKQ84881.1"/>
    <property type="molecule type" value="Genomic_DNA"/>
</dbReference>
<dbReference type="PROSITE" id="PS50035">
    <property type="entry name" value="PLD"/>
    <property type="match status" value="1"/>
</dbReference>